<dbReference type="RefSeq" id="WP_249699633.1">
    <property type="nucleotide sequence ID" value="NZ_JAMFLX010000013.1"/>
</dbReference>
<organism evidence="2 3">
    <name type="scientific">Parendozoicomonas callyspongiae</name>
    <dbReference type="NCBI Taxonomy" id="2942213"/>
    <lineage>
        <taxon>Bacteria</taxon>
        <taxon>Pseudomonadati</taxon>
        <taxon>Pseudomonadota</taxon>
        <taxon>Gammaproteobacteria</taxon>
        <taxon>Oceanospirillales</taxon>
        <taxon>Endozoicomonadaceae</taxon>
        <taxon>Parendozoicomonas</taxon>
    </lineage>
</organism>
<reference evidence="2 3" key="1">
    <citation type="submission" date="2022-05" db="EMBL/GenBank/DDBJ databases">
        <authorList>
            <person name="Park J.-S."/>
        </authorList>
    </citation>
    <scope>NUCLEOTIDE SEQUENCE [LARGE SCALE GENOMIC DNA]</scope>
    <source>
        <strain evidence="2 3">2012CJ34-2</strain>
    </source>
</reference>
<feature type="transmembrane region" description="Helical" evidence="1">
    <location>
        <begin position="107"/>
        <end position="127"/>
    </location>
</feature>
<name>A0ABT0PGQ4_9GAMM</name>
<keyword evidence="3" id="KW-1185">Reference proteome</keyword>
<evidence type="ECO:0000313" key="3">
    <source>
        <dbReference type="Proteomes" id="UP001203338"/>
    </source>
</evidence>
<gene>
    <name evidence="2" type="ORF">M3P05_10865</name>
</gene>
<keyword evidence="1" id="KW-0812">Transmembrane</keyword>
<feature type="transmembrane region" description="Helical" evidence="1">
    <location>
        <begin position="147"/>
        <end position="165"/>
    </location>
</feature>
<proteinExistence type="predicted"/>
<protein>
    <submittedName>
        <fullName evidence="2">Uncharacterized protein</fullName>
    </submittedName>
</protein>
<comment type="caution">
    <text evidence="2">The sequence shown here is derived from an EMBL/GenBank/DDBJ whole genome shotgun (WGS) entry which is preliminary data.</text>
</comment>
<keyword evidence="1" id="KW-1133">Transmembrane helix</keyword>
<accession>A0ABT0PGQ4</accession>
<dbReference type="Proteomes" id="UP001203338">
    <property type="component" value="Unassembled WGS sequence"/>
</dbReference>
<sequence length="173" mass="19821">MYVRFNDGNKINTSTAISFGEHCLEDNRSCLSRIRSGYFCEKCCIVKNISERICRTIKSNAKFVCRFVDRRLKAIGEYNEAGARQLKSLPHYKYCIRPLYKALSLRVGRPIATVCTFLAADILFHGLPSKLIYYLNHGRISLNALDFITLPIWGPVGFTVAYAKYMRTRNMTS</sequence>
<dbReference type="EMBL" id="JAMFLX010000013">
    <property type="protein sequence ID" value="MCL6270421.1"/>
    <property type="molecule type" value="Genomic_DNA"/>
</dbReference>
<keyword evidence="1" id="KW-0472">Membrane</keyword>
<evidence type="ECO:0000256" key="1">
    <source>
        <dbReference type="SAM" id="Phobius"/>
    </source>
</evidence>
<evidence type="ECO:0000313" key="2">
    <source>
        <dbReference type="EMBL" id="MCL6270421.1"/>
    </source>
</evidence>